<dbReference type="InterPro" id="IPR020843">
    <property type="entry name" value="ER"/>
</dbReference>
<proteinExistence type="predicted"/>
<dbReference type="PANTHER" id="PTHR44013:SF1">
    <property type="entry name" value="ZINC-TYPE ALCOHOL DEHYDROGENASE-LIKE PROTEIN C16A3.02C"/>
    <property type="match status" value="1"/>
</dbReference>
<sequence>MKRIQYYNYGGPEMMKLEDFELKAPGTGEVAVKIKFAAINPIDWKVRNGYLKMVTGKKFPRAMGSDFSGIVTAIGASVTRFKVGDPVFGMAQIKDGGALGEAVIVPQTFVARKPDSVSFEDAACLATPGVTAWNGLVDKAALKSGKQVFINGCTGAVGVATVQLAKMFGATVAGTCSAQSMQRARDLRVQPLFDYRTTDLLKIRERFDVVYDAAGTMTVATGLGLLRKGGAYLDINPTPVKFVRAIFDRKLRPIICTARADILDGLASAAGTGKLHLPVAETVHLNDAILLITALEAGRKLPGKALVAM</sequence>
<dbReference type="EMBL" id="CP050292">
    <property type="protein sequence ID" value="QND72492.1"/>
    <property type="molecule type" value="Genomic_DNA"/>
</dbReference>
<feature type="domain" description="Enoyl reductase (ER)" evidence="1">
    <location>
        <begin position="10"/>
        <end position="307"/>
    </location>
</feature>
<dbReference type="GO" id="GO:0016491">
    <property type="term" value="F:oxidoreductase activity"/>
    <property type="evidence" value="ECO:0007669"/>
    <property type="project" value="InterPro"/>
</dbReference>
<dbReference type="InterPro" id="IPR013149">
    <property type="entry name" value="ADH-like_C"/>
</dbReference>
<dbReference type="InterPro" id="IPR036291">
    <property type="entry name" value="NAD(P)-bd_dom_sf"/>
</dbReference>
<dbReference type="Gene3D" id="3.90.180.10">
    <property type="entry name" value="Medium-chain alcohol dehydrogenases, catalytic domain"/>
    <property type="match status" value="1"/>
</dbReference>
<organism evidence="2 3">
    <name type="scientific">Tardiphaga robiniae</name>
    <dbReference type="NCBI Taxonomy" id="943830"/>
    <lineage>
        <taxon>Bacteria</taxon>
        <taxon>Pseudomonadati</taxon>
        <taxon>Pseudomonadota</taxon>
        <taxon>Alphaproteobacteria</taxon>
        <taxon>Hyphomicrobiales</taxon>
        <taxon>Nitrobacteraceae</taxon>
        <taxon>Tardiphaga</taxon>
    </lineage>
</organism>
<evidence type="ECO:0000313" key="2">
    <source>
        <dbReference type="EMBL" id="QND72492.1"/>
    </source>
</evidence>
<dbReference type="Gene3D" id="3.40.50.720">
    <property type="entry name" value="NAD(P)-binding Rossmann-like Domain"/>
    <property type="match status" value="1"/>
</dbReference>
<dbReference type="KEGG" id="trb:HB776_15555"/>
<dbReference type="SUPFAM" id="SSF51735">
    <property type="entry name" value="NAD(P)-binding Rossmann-fold domains"/>
    <property type="match status" value="1"/>
</dbReference>
<dbReference type="PANTHER" id="PTHR44013">
    <property type="entry name" value="ZINC-TYPE ALCOHOL DEHYDROGENASE-LIKE PROTEIN C16A3.02C"/>
    <property type="match status" value="1"/>
</dbReference>
<dbReference type="AlphaFoldDB" id="A0A7G6U0G0"/>
<reference evidence="3" key="1">
    <citation type="journal article" date="2020" name="Mol. Plant Microbe">
        <title>Rhizobial microsymbionts of the narrowly endemic Oxytropis species growing in Kamchatka are characterized by significant genetic diversity and possess a set of genes that are associated with T3SS and T6SS secretion systems and can affect the development of symbiosis.</title>
        <authorList>
            <person name="Safronova V."/>
            <person name="Guro P."/>
            <person name="Sazanova A."/>
            <person name="Kuznetsova I."/>
            <person name="Belimov A."/>
            <person name="Yakubov V."/>
            <person name="Chirak E."/>
            <person name="Afonin A."/>
            <person name="Gogolev Y."/>
            <person name="Andronov E."/>
            <person name="Tikhonovich I."/>
        </authorList>
    </citation>
    <scope>NUCLEOTIDE SEQUENCE [LARGE SCALE GENOMIC DNA]</scope>
    <source>
        <strain evidence="3">581</strain>
    </source>
</reference>
<evidence type="ECO:0000259" key="1">
    <source>
        <dbReference type="SMART" id="SM00829"/>
    </source>
</evidence>
<dbReference type="InterPro" id="IPR013154">
    <property type="entry name" value="ADH-like_N"/>
</dbReference>
<dbReference type="Pfam" id="PF08240">
    <property type="entry name" value="ADH_N"/>
    <property type="match status" value="1"/>
</dbReference>
<dbReference type="SMART" id="SM00829">
    <property type="entry name" value="PKS_ER"/>
    <property type="match status" value="1"/>
</dbReference>
<name>A0A7G6U0G0_9BRAD</name>
<dbReference type="Pfam" id="PF00107">
    <property type="entry name" value="ADH_zinc_N"/>
    <property type="match status" value="1"/>
</dbReference>
<accession>A0A7G6U0G0</accession>
<dbReference type="Proteomes" id="UP000515291">
    <property type="component" value="Chromosome"/>
</dbReference>
<dbReference type="CDD" id="cd08267">
    <property type="entry name" value="MDR1"/>
    <property type="match status" value="1"/>
</dbReference>
<dbReference type="SUPFAM" id="SSF50129">
    <property type="entry name" value="GroES-like"/>
    <property type="match status" value="1"/>
</dbReference>
<evidence type="ECO:0000313" key="3">
    <source>
        <dbReference type="Proteomes" id="UP000515291"/>
    </source>
</evidence>
<dbReference type="RefSeq" id="WP_184519179.1">
    <property type="nucleotide sequence ID" value="NZ_CP050292.1"/>
</dbReference>
<protein>
    <submittedName>
        <fullName evidence="2">NAD(P)-dependent alcohol dehydrogenase</fullName>
    </submittedName>
</protein>
<dbReference type="InterPro" id="IPR052733">
    <property type="entry name" value="Chloroplast_QOR"/>
</dbReference>
<dbReference type="InterPro" id="IPR011032">
    <property type="entry name" value="GroES-like_sf"/>
</dbReference>
<gene>
    <name evidence="2" type="ORF">HB776_15555</name>
</gene>